<evidence type="ECO:0000256" key="6">
    <source>
        <dbReference type="SAM" id="Phobius"/>
    </source>
</evidence>
<evidence type="ECO:0000256" key="4">
    <source>
        <dbReference type="ARBA" id="ARBA00022989"/>
    </source>
</evidence>
<feature type="transmembrane region" description="Helical" evidence="6">
    <location>
        <begin position="92"/>
        <end position="111"/>
    </location>
</feature>
<dbReference type="EMBL" id="AP023366">
    <property type="protein sequence ID" value="BCJ87028.1"/>
    <property type="molecule type" value="Genomic_DNA"/>
</dbReference>
<dbReference type="InterPro" id="IPR000620">
    <property type="entry name" value="EamA_dom"/>
</dbReference>
<keyword evidence="3 6" id="KW-0812">Transmembrane</keyword>
<keyword evidence="5 6" id="KW-0472">Membrane</keyword>
<feature type="domain" description="EamA" evidence="7">
    <location>
        <begin position="149"/>
        <end position="285"/>
    </location>
</feature>
<dbReference type="Proteomes" id="UP000593802">
    <property type="component" value="Chromosome"/>
</dbReference>
<feature type="transmembrane region" description="Helical" evidence="6">
    <location>
        <begin position="213"/>
        <end position="232"/>
    </location>
</feature>
<dbReference type="PANTHER" id="PTHR32322">
    <property type="entry name" value="INNER MEMBRANE TRANSPORTER"/>
    <property type="match status" value="1"/>
</dbReference>
<dbReference type="InterPro" id="IPR037185">
    <property type="entry name" value="EmrE-like"/>
</dbReference>
<sequence length="289" mass="30865">MNRLIGSICLTGAAAIWGGMYVVSKYVLHFINPLTLVVMRFAIGAAVLGMVLLAVRGGCIARKDWRKVAIYGLVGYTISISAQFIGTQLSSAHSGAVITSASPAFIALFAFGMLKERLTIRKIVALLIATAGVLVIMGTDQSGGESTLIGNLFLLTAAVSWALYSVLGKFLTEQYPALAVTFWSSLFGILFTLPLAGWETVVKGFVMPNDPLVWWGVLYLGAVSTALAFFLWTKGFELMDAGTAGLFFFVQPIFGAILGWLVLGEQLTVPFFIGSSLIIGSVLLAMKGE</sequence>
<dbReference type="InterPro" id="IPR050638">
    <property type="entry name" value="AA-Vitamin_Transporters"/>
</dbReference>
<evidence type="ECO:0000256" key="2">
    <source>
        <dbReference type="ARBA" id="ARBA00007362"/>
    </source>
</evidence>
<evidence type="ECO:0000259" key="7">
    <source>
        <dbReference type="Pfam" id="PF00892"/>
    </source>
</evidence>
<comment type="similarity">
    <text evidence="2">Belongs to the EamA transporter family.</text>
</comment>
<reference evidence="8 9" key="1">
    <citation type="submission" date="2020-08" db="EMBL/GenBank/DDBJ databases">
        <title>Complete Genome Sequence of Effusibacillus dendaii Strain skT53, Isolated from Farmland soil.</title>
        <authorList>
            <person name="Konishi T."/>
            <person name="Kawasaki H."/>
        </authorList>
    </citation>
    <scope>NUCLEOTIDE SEQUENCE [LARGE SCALE GENOMIC DNA]</scope>
    <source>
        <strain evidence="9">skT53</strain>
    </source>
</reference>
<dbReference type="RefSeq" id="WP_200756625.1">
    <property type="nucleotide sequence ID" value="NZ_AP023366.1"/>
</dbReference>
<feature type="transmembrane region" description="Helical" evidence="6">
    <location>
        <begin position="269"/>
        <end position="286"/>
    </location>
</feature>
<evidence type="ECO:0000256" key="1">
    <source>
        <dbReference type="ARBA" id="ARBA00004127"/>
    </source>
</evidence>
<gene>
    <name evidence="8" type="ORF">skT53_20130</name>
</gene>
<dbReference type="Pfam" id="PF00892">
    <property type="entry name" value="EamA"/>
    <property type="match status" value="2"/>
</dbReference>
<evidence type="ECO:0000313" key="8">
    <source>
        <dbReference type="EMBL" id="BCJ87028.1"/>
    </source>
</evidence>
<keyword evidence="4 6" id="KW-1133">Transmembrane helix</keyword>
<accession>A0A7I8DA27</accession>
<feature type="transmembrane region" description="Helical" evidence="6">
    <location>
        <begin position="148"/>
        <end position="168"/>
    </location>
</feature>
<dbReference type="AlphaFoldDB" id="A0A7I8DA27"/>
<keyword evidence="9" id="KW-1185">Reference proteome</keyword>
<feature type="transmembrane region" description="Helical" evidence="6">
    <location>
        <begin position="123"/>
        <end position="142"/>
    </location>
</feature>
<protein>
    <submittedName>
        <fullName evidence="8">Membrane protein</fullName>
    </submittedName>
</protein>
<feature type="transmembrane region" description="Helical" evidence="6">
    <location>
        <begin position="175"/>
        <end position="193"/>
    </location>
</feature>
<proteinExistence type="inferred from homology"/>
<comment type="subcellular location">
    <subcellularLocation>
        <location evidence="1">Endomembrane system</location>
        <topology evidence="1">Multi-pass membrane protein</topology>
    </subcellularLocation>
</comment>
<evidence type="ECO:0000256" key="3">
    <source>
        <dbReference type="ARBA" id="ARBA00022692"/>
    </source>
</evidence>
<dbReference type="PANTHER" id="PTHR32322:SF2">
    <property type="entry name" value="EAMA DOMAIN-CONTAINING PROTEIN"/>
    <property type="match status" value="1"/>
</dbReference>
<organism evidence="8 9">
    <name type="scientific">Effusibacillus dendaii</name>
    <dbReference type="NCBI Taxonomy" id="2743772"/>
    <lineage>
        <taxon>Bacteria</taxon>
        <taxon>Bacillati</taxon>
        <taxon>Bacillota</taxon>
        <taxon>Bacilli</taxon>
        <taxon>Bacillales</taxon>
        <taxon>Alicyclobacillaceae</taxon>
        <taxon>Effusibacillus</taxon>
    </lineage>
</organism>
<evidence type="ECO:0000313" key="9">
    <source>
        <dbReference type="Proteomes" id="UP000593802"/>
    </source>
</evidence>
<dbReference type="KEGG" id="eff:skT53_20130"/>
<dbReference type="GO" id="GO:0016020">
    <property type="term" value="C:membrane"/>
    <property type="evidence" value="ECO:0007669"/>
    <property type="project" value="UniProtKB-SubCell"/>
</dbReference>
<feature type="transmembrane region" description="Helical" evidence="6">
    <location>
        <begin position="68"/>
        <end position="86"/>
    </location>
</feature>
<feature type="transmembrane region" description="Helical" evidence="6">
    <location>
        <begin position="244"/>
        <end position="263"/>
    </location>
</feature>
<feature type="transmembrane region" description="Helical" evidence="6">
    <location>
        <begin position="34"/>
        <end position="56"/>
    </location>
</feature>
<dbReference type="SUPFAM" id="SSF103481">
    <property type="entry name" value="Multidrug resistance efflux transporter EmrE"/>
    <property type="match status" value="2"/>
</dbReference>
<feature type="domain" description="EamA" evidence="7">
    <location>
        <begin position="5"/>
        <end position="137"/>
    </location>
</feature>
<evidence type="ECO:0000256" key="5">
    <source>
        <dbReference type="ARBA" id="ARBA00023136"/>
    </source>
</evidence>
<name>A0A7I8DA27_9BACL</name>